<accession>A0A4R6PPR2</accession>
<evidence type="ECO:0000256" key="4">
    <source>
        <dbReference type="ARBA" id="ARBA00022763"/>
    </source>
</evidence>
<dbReference type="GO" id="GO:0006310">
    <property type="term" value="P:DNA recombination"/>
    <property type="evidence" value="ECO:0007669"/>
    <property type="project" value="UniProtKB-UniRule"/>
</dbReference>
<dbReference type="OrthoDB" id="9804792at2"/>
<dbReference type="GO" id="GO:0006302">
    <property type="term" value="P:double-strand break repair"/>
    <property type="evidence" value="ECO:0007669"/>
    <property type="project" value="TreeGrafter"/>
</dbReference>
<dbReference type="InterPro" id="IPR003717">
    <property type="entry name" value="RecO"/>
</dbReference>
<dbReference type="PANTHER" id="PTHR33991">
    <property type="entry name" value="DNA REPAIR PROTEIN RECO"/>
    <property type="match status" value="1"/>
</dbReference>
<dbReference type="Proteomes" id="UP000295531">
    <property type="component" value="Unassembled WGS sequence"/>
</dbReference>
<keyword evidence="5 8" id="KW-0233">DNA recombination</keyword>
<protein>
    <recommendedName>
        <fullName evidence="3 8">DNA repair protein RecO</fullName>
    </recommendedName>
    <alternativeName>
        <fullName evidence="7 8">Recombination protein O</fullName>
    </alternativeName>
</protein>
<evidence type="ECO:0000313" key="11">
    <source>
        <dbReference type="Proteomes" id="UP000295531"/>
    </source>
</evidence>
<keyword evidence="4 8" id="KW-0227">DNA damage</keyword>
<keyword evidence="6 8" id="KW-0234">DNA repair</keyword>
<dbReference type="HAMAP" id="MF_00201">
    <property type="entry name" value="RecO"/>
    <property type="match status" value="1"/>
</dbReference>
<dbReference type="InterPro" id="IPR012340">
    <property type="entry name" value="NA-bd_OB-fold"/>
</dbReference>
<organism evidence="10 11">
    <name type="scientific">Idiomarina aquatica</name>
    <dbReference type="NCBI Taxonomy" id="1327752"/>
    <lineage>
        <taxon>Bacteria</taxon>
        <taxon>Pseudomonadati</taxon>
        <taxon>Pseudomonadota</taxon>
        <taxon>Gammaproteobacteria</taxon>
        <taxon>Alteromonadales</taxon>
        <taxon>Idiomarinaceae</taxon>
        <taxon>Idiomarina</taxon>
    </lineage>
</organism>
<dbReference type="AlphaFoldDB" id="A0A4R6PPR2"/>
<dbReference type="RefSeq" id="WP_133538190.1">
    <property type="nucleotide sequence ID" value="NZ_SNXI01000001.1"/>
</dbReference>
<gene>
    <name evidence="8" type="primary">recO</name>
    <name evidence="10" type="ORF">DEU29_10146</name>
</gene>
<name>A0A4R6PPR2_9GAMM</name>
<dbReference type="Pfam" id="PF02565">
    <property type="entry name" value="RecO_C"/>
    <property type="match status" value="1"/>
</dbReference>
<evidence type="ECO:0000256" key="8">
    <source>
        <dbReference type="HAMAP-Rule" id="MF_00201"/>
    </source>
</evidence>
<dbReference type="InterPro" id="IPR022572">
    <property type="entry name" value="DNA_rep/recomb_RecO_N"/>
</dbReference>
<evidence type="ECO:0000256" key="7">
    <source>
        <dbReference type="ARBA" id="ARBA00033409"/>
    </source>
</evidence>
<dbReference type="PANTHER" id="PTHR33991:SF1">
    <property type="entry name" value="DNA REPAIR PROTEIN RECO"/>
    <property type="match status" value="1"/>
</dbReference>
<evidence type="ECO:0000259" key="9">
    <source>
        <dbReference type="Pfam" id="PF11967"/>
    </source>
</evidence>
<dbReference type="NCBIfam" id="TIGR00613">
    <property type="entry name" value="reco"/>
    <property type="match status" value="1"/>
</dbReference>
<dbReference type="EMBL" id="SNXI01000001">
    <property type="protein sequence ID" value="TDP40502.1"/>
    <property type="molecule type" value="Genomic_DNA"/>
</dbReference>
<proteinExistence type="inferred from homology"/>
<dbReference type="InterPro" id="IPR042242">
    <property type="entry name" value="RecO_C"/>
</dbReference>
<dbReference type="Gene3D" id="2.40.50.140">
    <property type="entry name" value="Nucleic acid-binding proteins"/>
    <property type="match status" value="1"/>
</dbReference>
<evidence type="ECO:0000256" key="5">
    <source>
        <dbReference type="ARBA" id="ARBA00023172"/>
    </source>
</evidence>
<dbReference type="Pfam" id="PF11967">
    <property type="entry name" value="RecO_N"/>
    <property type="match status" value="1"/>
</dbReference>
<comment type="similarity">
    <text evidence="2 8">Belongs to the RecO family.</text>
</comment>
<evidence type="ECO:0000256" key="2">
    <source>
        <dbReference type="ARBA" id="ARBA00007452"/>
    </source>
</evidence>
<dbReference type="SUPFAM" id="SSF57863">
    <property type="entry name" value="ArfGap/RecO-like zinc finger"/>
    <property type="match status" value="1"/>
</dbReference>
<dbReference type="InterPro" id="IPR037278">
    <property type="entry name" value="ARFGAP/RecO"/>
</dbReference>
<dbReference type="SUPFAM" id="SSF50249">
    <property type="entry name" value="Nucleic acid-binding proteins"/>
    <property type="match status" value="1"/>
</dbReference>
<comment type="caution">
    <text evidence="10">The sequence shown here is derived from an EMBL/GenBank/DDBJ whole genome shotgun (WGS) entry which is preliminary data.</text>
</comment>
<comment type="function">
    <text evidence="1 8">Involved in DNA repair and RecF pathway recombination.</text>
</comment>
<dbReference type="Gene3D" id="1.20.1440.120">
    <property type="entry name" value="Recombination protein O, C-terminal domain"/>
    <property type="match status" value="1"/>
</dbReference>
<evidence type="ECO:0000313" key="10">
    <source>
        <dbReference type="EMBL" id="TDP40502.1"/>
    </source>
</evidence>
<reference evidence="10 11" key="1">
    <citation type="submission" date="2019-03" db="EMBL/GenBank/DDBJ databases">
        <title>Freshwater and sediment microbial communities from various areas in North America, analyzing microbe dynamics in response to fracking.</title>
        <authorList>
            <person name="Lamendella R."/>
        </authorList>
    </citation>
    <scope>NUCLEOTIDE SEQUENCE [LARGE SCALE GENOMIC DNA]</scope>
    <source>
        <strain evidence="10 11">18_TX</strain>
    </source>
</reference>
<sequence>MPQAAYVLHRRDYQESSLLVDLLTVNEGRVRVIAKGAKRNKNPWRAVLQAFNPLQVEYSGRHDLKTLTLAESPGTPLSLSSHYLYSGFYLNELLQRLLPQYAEVSELFLAYESALSALAKKQDIETVLRWFEWQLLQQLGHAFDWRSEAETGITLDQQAHCYFDPERGFLHENPMPDATPLDTQLVMSLEQLSQQPLVSDQVLDPAQRKLCKLIMREALAIHLGTKPLRSRELFKR</sequence>
<dbReference type="GO" id="GO:0043590">
    <property type="term" value="C:bacterial nucleoid"/>
    <property type="evidence" value="ECO:0007669"/>
    <property type="project" value="TreeGrafter"/>
</dbReference>
<evidence type="ECO:0000256" key="1">
    <source>
        <dbReference type="ARBA" id="ARBA00003065"/>
    </source>
</evidence>
<evidence type="ECO:0000256" key="6">
    <source>
        <dbReference type="ARBA" id="ARBA00023204"/>
    </source>
</evidence>
<keyword evidence="11" id="KW-1185">Reference proteome</keyword>
<feature type="domain" description="DNA replication/recombination mediator RecO N-terminal" evidence="9">
    <location>
        <begin position="3"/>
        <end position="71"/>
    </location>
</feature>
<evidence type="ECO:0000256" key="3">
    <source>
        <dbReference type="ARBA" id="ARBA00021310"/>
    </source>
</evidence>